<feature type="non-terminal residue" evidence="7">
    <location>
        <position position="1"/>
    </location>
</feature>
<dbReference type="InterPro" id="IPR029056">
    <property type="entry name" value="Ribokinase-like"/>
</dbReference>
<dbReference type="PANTHER" id="PTHR10534:SF2">
    <property type="entry name" value="PYRIDOXAL KINASE"/>
    <property type="match status" value="1"/>
</dbReference>
<dbReference type="Proteomes" id="UP000823618">
    <property type="component" value="Unassembled WGS sequence"/>
</dbReference>
<evidence type="ECO:0000256" key="5">
    <source>
        <dbReference type="ARBA" id="ARBA00022840"/>
    </source>
</evidence>
<keyword evidence="2 7" id="KW-0808">Transferase</keyword>
<dbReference type="GO" id="GO:0005524">
    <property type="term" value="F:ATP binding"/>
    <property type="evidence" value="ECO:0007669"/>
    <property type="project" value="UniProtKB-KW"/>
</dbReference>
<keyword evidence="3" id="KW-0547">Nucleotide-binding</keyword>
<comment type="caution">
    <text evidence="7">The sequence shown here is derived from an EMBL/GenBank/DDBJ whole genome shotgun (WGS) entry which is preliminary data.</text>
</comment>
<evidence type="ECO:0000256" key="1">
    <source>
        <dbReference type="ARBA" id="ARBA00012104"/>
    </source>
</evidence>
<dbReference type="PANTHER" id="PTHR10534">
    <property type="entry name" value="PYRIDOXAL KINASE"/>
    <property type="match status" value="1"/>
</dbReference>
<keyword evidence="4 7" id="KW-0418">Kinase</keyword>
<evidence type="ECO:0000256" key="4">
    <source>
        <dbReference type="ARBA" id="ARBA00022777"/>
    </source>
</evidence>
<dbReference type="GO" id="GO:0008478">
    <property type="term" value="F:pyridoxal kinase activity"/>
    <property type="evidence" value="ECO:0007669"/>
    <property type="project" value="UniProtKB-EC"/>
</dbReference>
<dbReference type="NCBIfam" id="NF005491">
    <property type="entry name" value="PRK07105.1"/>
    <property type="match status" value="1"/>
</dbReference>
<evidence type="ECO:0000313" key="8">
    <source>
        <dbReference type="Proteomes" id="UP000823618"/>
    </source>
</evidence>
<accession>A0A9D9I1S1</accession>
<evidence type="ECO:0000256" key="2">
    <source>
        <dbReference type="ARBA" id="ARBA00022679"/>
    </source>
</evidence>
<dbReference type="Gene3D" id="3.40.1190.20">
    <property type="match status" value="1"/>
</dbReference>
<dbReference type="EC" id="2.7.1.35" evidence="1"/>
<evidence type="ECO:0000256" key="3">
    <source>
        <dbReference type="ARBA" id="ARBA00022741"/>
    </source>
</evidence>
<dbReference type="Pfam" id="PF08543">
    <property type="entry name" value="Phos_pyr_kin"/>
    <property type="match status" value="1"/>
</dbReference>
<reference evidence="7" key="1">
    <citation type="submission" date="2020-10" db="EMBL/GenBank/DDBJ databases">
        <authorList>
            <person name="Gilroy R."/>
        </authorList>
    </citation>
    <scope>NUCLEOTIDE SEQUENCE</scope>
    <source>
        <strain evidence="7">E3-2379</strain>
    </source>
</reference>
<organism evidence="7 8">
    <name type="scientific">Candidatus Scybalomonas excrementavium</name>
    <dbReference type="NCBI Taxonomy" id="2840943"/>
    <lineage>
        <taxon>Bacteria</taxon>
        <taxon>Bacillati</taxon>
        <taxon>Bacillota</taxon>
        <taxon>Clostridia</taxon>
        <taxon>Lachnospirales</taxon>
        <taxon>Lachnospiraceae</taxon>
        <taxon>Lachnospiraceae incertae sedis</taxon>
        <taxon>Candidatus Scybalomonas</taxon>
    </lineage>
</organism>
<dbReference type="InterPro" id="IPR004625">
    <property type="entry name" value="PyrdxlKinase"/>
</dbReference>
<protein>
    <recommendedName>
        <fullName evidence="1">pyridoxal kinase</fullName>
        <ecNumber evidence="1">2.7.1.35</ecNumber>
    </recommendedName>
</protein>
<dbReference type="SUPFAM" id="SSF53613">
    <property type="entry name" value="Ribokinase-like"/>
    <property type="match status" value="1"/>
</dbReference>
<dbReference type="EMBL" id="JADIML010000163">
    <property type="protein sequence ID" value="MBO8463466.1"/>
    <property type="molecule type" value="Genomic_DNA"/>
</dbReference>
<gene>
    <name evidence="7" type="ORF">IAC13_05985</name>
</gene>
<evidence type="ECO:0000259" key="6">
    <source>
        <dbReference type="Pfam" id="PF08543"/>
    </source>
</evidence>
<name>A0A9D9I1S1_9FIRM</name>
<sequence>GCILPTAILSAHTGYPTYYFDDYTSHMEDYMNNWKELDVTFDGITTGFLGSKEQIELVIQFIEKFRMKHTKVIIDPVMGDDGVLYATYTEEMCEEMKRLIQYADVLTPNLTEACRLLDLEYSSVKVTKENLKQIGQRLCEKGPNKVIITGLEYEEQVFNYFYEQGGSEGFLGTEKIMESRPGTGDVFSAIITGAEMLGISTKEAIKLSAQFIYKALIITREQNIPKNDGICFESVLKDLILHL</sequence>
<reference evidence="7" key="2">
    <citation type="journal article" date="2021" name="PeerJ">
        <title>Extensive microbial diversity within the chicken gut microbiome revealed by metagenomics and culture.</title>
        <authorList>
            <person name="Gilroy R."/>
            <person name="Ravi A."/>
            <person name="Getino M."/>
            <person name="Pursley I."/>
            <person name="Horton D.L."/>
            <person name="Alikhan N.F."/>
            <person name="Baker D."/>
            <person name="Gharbi K."/>
            <person name="Hall N."/>
            <person name="Watson M."/>
            <person name="Adriaenssens E.M."/>
            <person name="Foster-Nyarko E."/>
            <person name="Jarju S."/>
            <person name="Secka A."/>
            <person name="Antonio M."/>
            <person name="Oren A."/>
            <person name="Chaudhuri R.R."/>
            <person name="La Ragione R."/>
            <person name="Hildebrand F."/>
            <person name="Pallen M.J."/>
        </authorList>
    </citation>
    <scope>NUCLEOTIDE SEQUENCE</scope>
    <source>
        <strain evidence="7">E3-2379</strain>
    </source>
</reference>
<dbReference type="GO" id="GO:0005829">
    <property type="term" value="C:cytosol"/>
    <property type="evidence" value="ECO:0007669"/>
    <property type="project" value="TreeGrafter"/>
</dbReference>
<dbReference type="GO" id="GO:0009443">
    <property type="term" value="P:pyridoxal 5'-phosphate salvage"/>
    <property type="evidence" value="ECO:0007669"/>
    <property type="project" value="InterPro"/>
</dbReference>
<proteinExistence type="predicted"/>
<feature type="domain" description="Pyridoxamine kinase/Phosphomethylpyrimidine kinase" evidence="6">
    <location>
        <begin position="38"/>
        <end position="217"/>
    </location>
</feature>
<keyword evidence="5" id="KW-0067">ATP-binding</keyword>
<dbReference type="AlphaFoldDB" id="A0A9D9I1S1"/>
<evidence type="ECO:0000313" key="7">
    <source>
        <dbReference type="EMBL" id="MBO8463466.1"/>
    </source>
</evidence>
<dbReference type="InterPro" id="IPR013749">
    <property type="entry name" value="PM/HMP-P_kinase-1"/>
</dbReference>